<protein>
    <recommendedName>
        <fullName evidence="1">Serine aminopeptidase S33 domain-containing protein</fullName>
    </recommendedName>
</protein>
<dbReference type="Gene3D" id="3.40.50.1820">
    <property type="entry name" value="alpha/beta hydrolase"/>
    <property type="match status" value="1"/>
</dbReference>
<organism evidence="2 3">
    <name type="scientific">Nepenthes gracilis</name>
    <name type="common">Slender pitcher plant</name>
    <dbReference type="NCBI Taxonomy" id="150966"/>
    <lineage>
        <taxon>Eukaryota</taxon>
        <taxon>Viridiplantae</taxon>
        <taxon>Streptophyta</taxon>
        <taxon>Embryophyta</taxon>
        <taxon>Tracheophyta</taxon>
        <taxon>Spermatophyta</taxon>
        <taxon>Magnoliopsida</taxon>
        <taxon>eudicotyledons</taxon>
        <taxon>Gunneridae</taxon>
        <taxon>Pentapetalae</taxon>
        <taxon>Caryophyllales</taxon>
        <taxon>Nepenthaceae</taxon>
        <taxon>Nepenthes</taxon>
    </lineage>
</organism>
<evidence type="ECO:0000313" key="3">
    <source>
        <dbReference type="Proteomes" id="UP001279734"/>
    </source>
</evidence>
<evidence type="ECO:0000313" key="2">
    <source>
        <dbReference type="EMBL" id="GMH09177.1"/>
    </source>
</evidence>
<accession>A0AAD3XLK5</accession>
<dbReference type="EMBL" id="BSYO01000009">
    <property type="protein sequence ID" value="GMH09177.1"/>
    <property type="molecule type" value="Genomic_DNA"/>
</dbReference>
<name>A0AAD3XLK5_NEPGR</name>
<dbReference type="Proteomes" id="UP001279734">
    <property type="component" value="Unassembled WGS sequence"/>
</dbReference>
<feature type="domain" description="Serine aminopeptidase S33" evidence="1">
    <location>
        <begin position="75"/>
        <end position="180"/>
    </location>
</feature>
<comment type="caution">
    <text evidence="2">The sequence shown here is derived from an EMBL/GenBank/DDBJ whole genome shotgun (WGS) entry which is preliminary data.</text>
</comment>
<gene>
    <name evidence="2" type="ORF">Nepgr_011017</name>
</gene>
<sequence>MGCMVSNLAAKFAFFPPSPPTYEVKKREDGKYAAVSSAAAVPIPQGDDGLLNVHVIETKRGNKIVAFYLRNPYARLTVLYSHGNAADLGQLFDLFVQLKINLRVNLMGYDYSGYGASTGKPSEANTYADIEAVYECLESEYGINQEDLILYGQSVGSGPTLHLAAKSPRLRGVVLHSAILSGLRVLCHVKFSFCFDIYRNIDKIRKVKCPVLVIHGTEDDVVNWLHGNGLWKLAREPYEPLWIKGGGHCNLELYPDYIRHLCRFVQEMENMTTKIRLERIRQSLHLSPGPNTASADVCCASCSCRSSWSCCSCSCNVNLRLPKCLACSVFSCSGLRQVLFGLGSVQIEKQANPSRVCVVMYRKGCSIQVFCRGKLTSSIFHPPVVESWAWLPLSSLSSLFGTLRTRGVRSSCIYVLILNILRDIN</sequence>
<dbReference type="PANTHER" id="PTHR12277:SF139">
    <property type="entry name" value="ALPHA_BETA-HYDROLASES SUPERFAMILY PROTEIN"/>
    <property type="match status" value="1"/>
</dbReference>
<keyword evidence="3" id="KW-1185">Reference proteome</keyword>
<dbReference type="PANTHER" id="PTHR12277">
    <property type="entry name" value="ALPHA/BETA HYDROLASE DOMAIN-CONTAINING PROTEIN"/>
    <property type="match status" value="1"/>
</dbReference>
<dbReference type="InterPro" id="IPR029058">
    <property type="entry name" value="AB_hydrolase_fold"/>
</dbReference>
<dbReference type="Pfam" id="PF12146">
    <property type="entry name" value="Hydrolase_4"/>
    <property type="match status" value="1"/>
</dbReference>
<reference evidence="2" key="1">
    <citation type="submission" date="2023-05" db="EMBL/GenBank/DDBJ databases">
        <title>Nepenthes gracilis genome sequencing.</title>
        <authorList>
            <person name="Fukushima K."/>
        </authorList>
    </citation>
    <scope>NUCLEOTIDE SEQUENCE</scope>
    <source>
        <strain evidence="2">SING2019-196</strain>
    </source>
</reference>
<dbReference type="SUPFAM" id="SSF53474">
    <property type="entry name" value="alpha/beta-Hydrolases"/>
    <property type="match status" value="1"/>
</dbReference>
<evidence type="ECO:0000259" key="1">
    <source>
        <dbReference type="Pfam" id="PF12146"/>
    </source>
</evidence>
<proteinExistence type="predicted"/>
<dbReference type="AlphaFoldDB" id="A0AAD3XLK5"/>
<dbReference type="InterPro" id="IPR022742">
    <property type="entry name" value="Hydrolase_4"/>
</dbReference>